<sequence length="316" mass="35620">MKLKYIIITLGITVAGIAACEKVPEGYISDKFAYRPNPFIAMQGLTAYSPSIEADGSTLPLTVKLLEVRDKSTGKVLDSNDLRPREITTYLAELLPTDTTLELLNKKLSRGMKRPFEIQENGGRIILTAGTEYWDTGRYVFDVQVTNIRGTRTIKNVGEVLLNPKVYYEVVRRTVTTSDNGSETNFQDVYAGGQMPLTIDRDPAGPHRIILKFKDKNGKNFNPKMGEIVYRGDRPHFQKYNPFFKEERTDSTIEFGHPNLAKFPFFMVNNDVSSYYRIPAAFTEAVRNVNATFSVTFYGGGTWTLTMHTGVARKPI</sequence>
<dbReference type="Proteomes" id="UP001162741">
    <property type="component" value="Chromosome"/>
</dbReference>
<dbReference type="PROSITE" id="PS51257">
    <property type="entry name" value="PROKAR_LIPOPROTEIN"/>
    <property type="match status" value="1"/>
</dbReference>
<organism evidence="1 2">
    <name type="scientific">Chitinophaga horti</name>
    <dbReference type="NCBI Taxonomy" id="2920382"/>
    <lineage>
        <taxon>Bacteria</taxon>
        <taxon>Pseudomonadati</taxon>
        <taxon>Bacteroidota</taxon>
        <taxon>Chitinophagia</taxon>
        <taxon>Chitinophagales</taxon>
        <taxon>Chitinophagaceae</taxon>
        <taxon>Chitinophaga</taxon>
    </lineage>
</organism>
<proteinExistence type="predicted"/>
<name>A0ABY6IVF8_9BACT</name>
<dbReference type="RefSeq" id="WP_264279803.1">
    <property type="nucleotide sequence ID" value="NZ_CP107006.1"/>
</dbReference>
<evidence type="ECO:0000313" key="2">
    <source>
        <dbReference type="Proteomes" id="UP001162741"/>
    </source>
</evidence>
<keyword evidence="2" id="KW-1185">Reference proteome</keyword>
<accession>A0ABY6IVF8</accession>
<evidence type="ECO:0000313" key="1">
    <source>
        <dbReference type="EMBL" id="UYQ91356.1"/>
    </source>
</evidence>
<reference evidence="1" key="1">
    <citation type="submission" date="2022-10" db="EMBL/GenBank/DDBJ databases">
        <title>Chitinophaga sp. nov., isolated from soil.</title>
        <authorList>
            <person name="Jeon C.O."/>
        </authorList>
    </citation>
    <scope>NUCLEOTIDE SEQUENCE</scope>
    <source>
        <strain evidence="1">R8</strain>
    </source>
</reference>
<gene>
    <name evidence="1" type="ORF">MKQ68_14780</name>
</gene>
<dbReference type="EMBL" id="CP107006">
    <property type="protein sequence ID" value="UYQ91356.1"/>
    <property type="molecule type" value="Genomic_DNA"/>
</dbReference>
<protein>
    <submittedName>
        <fullName evidence="1">DUF5007 domain-containing protein</fullName>
    </submittedName>
</protein>